<reference evidence="2" key="1">
    <citation type="journal article" date="2019" name="Int. J. Syst. Evol. Microbiol.">
        <title>The Global Catalogue of Microorganisms (GCM) 10K type strain sequencing project: providing services to taxonomists for standard genome sequencing and annotation.</title>
        <authorList>
            <consortium name="The Broad Institute Genomics Platform"/>
            <consortium name="The Broad Institute Genome Sequencing Center for Infectious Disease"/>
            <person name="Wu L."/>
            <person name="Ma J."/>
        </authorList>
    </citation>
    <scope>NUCLEOTIDE SEQUENCE [LARGE SCALE GENOMIC DNA]</scope>
    <source>
        <strain evidence="2">JCM 12125</strain>
    </source>
</reference>
<proteinExistence type="predicted"/>
<name>A0ABW0FXC0_9CAUL</name>
<gene>
    <name evidence="1" type="ORF">ACFPIE_13570</name>
</gene>
<keyword evidence="2" id="KW-1185">Reference proteome</keyword>
<evidence type="ECO:0000313" key="1">
    <source>
        <dbReference type="EMBL" id="MFC5344948.1"/>
    </source>
</evidence>
<organism evidence="1 2">
    <name type="scientific">Brevundimonas staleyi</name>
    <dbReference type="NCBI Taxonomy" id="74326"/>
    <lineage>
        <taxon>Bacteria</taxon>
        <taxon>Pseudomonadati</taxon>
        <taxon>Pseudomonadota</taxon>
        <taxon>Alphaproteobacteria</taxon>
        <taxon>Caulobacterales</taxon>
        <taxon>Caulobacteraceae</taxon>
        <taxon>Brevundimonas</taxon>
    </lineage>
</organism>
<dbReference type="RefSeq" id="WP_374038033.1">
    <property type="nucleotide sequence ID" value="NZ_CP169082.1"/>
</dbReference>
<protein>
    <submittedName>
        <fullName evidence="1">Uncharacterized protein</fullName>
    </submittedName>
</protein>
<dbReference type="EMBL" id="JBHSLF010000025">
    <property type="protein sequence ID" value="MFC5344948.1"/>
    <property type="molecule type" value="Genomic_DNA"/>
</dbReference>
<accession>A0ABW0FXC0</accession>
<sequence>MASSAERATVFVRLLDEGTDVWRPVDARRLGEATYQIADQTVPEDETWSFQPGDIVVAERRQDDAEDQPLIAVAQATHFDEPSWASRRRFG</sequence>
<comment type="caution">
    <text evidence="1">The sequence shown here is derived from an EMBL/GenBank/DDBJ whole genome shotgun (WGS) entry which is preliminary data.</text>
</comment>
<dbReference type="Proteomes" id="UP001596152">
    <property type="component" value="Unassembled WGS sequence"/>
</dbReference>
<evidence type="ECO:0000313" key="2">
    <source>
        <dbReference type="Proteomes" id="UP001596152"/>
    </source>
</evidence>